<feature type="transmembrane region" description="Helical" evidence="8">
    <location>
        <begin position="269"/>
        <end position="287"/>
    </location>
</feature>
<evidence type="ECO:0000259" key="10">
    <source>
        <dbReference type="Pfam" id="PF00924"/>
    </source>
</evidence>
<keyword evidence="5 8" id="KW-1133">Transmembrane helix</keyword>
<keyword evidence="7" id="KW-0175">Coiled coil</keyword>
<evidence type="ECO:0000256" key="5">
    <source>
        <dbReference type="ARBA" id="ARBA00022989"/>
    </source>
</evidence>
<feature type="coiled-coil region" evidence="7">
    <location>
        <begin position="105"/>
        <end position="157"/>
    </location>
</feature>
<gene>
    <name evidence="12" type="ORF">RM519_02300</name>
</gene>
<feature type="transmembrane region" description="Helical" evidence="8">
    <location>
        <begin position="620"/>
        <end position="648"/>
    </location>
</feature>
<feature type="transmembrane region" description="Helical" evidence="8">
    <location>
        <begin position="308"/>
        <end position="329"/>
    </location>
</feature>
<proteinExistence type="inferred from homology"/>
<evidence type="ECO:0000313" key="12">
    <source>
        <dbReference type="EMBL" id="MDT0552067.1"/>
    </source>
</evidence>
<feature type="transmembrane region" description="Helical" evidence="8">
    <location>
        <begin position="423"/>
        <end position="451"/>
    </location>
</feature>
<feature type="chain" id="PRO_5046550564" evidence="9">
    <location>
        <begin position="26"/>
        <end position="802"/>
    </location>
</feature>
<dbReference type="Gene3D" id="1.10.287.1260">
    <property type="match status" value="1"/>
</dbReference>
<protein>
    <submittedName>
        <fullName evidence="12">Mechanosensitive ion channel</fullName>
    </submittedName>
</protein>
<feature type="transmembrane region" description="Helical" evidence="8">
    <location>
        <begin position="587"/>
        <end position="608"/>
    </location>
</feature>
<dbReference type="EMBL" id="JAVRHV010000001">
    <property type="protein sequence ID" value="MDT0552067.1"/>
    <property type="molecule type" value="Genomic_DNA"/>
</dbReference>
<dbReference type="RefSeq" id="WP_311591890.1">
    <property type="nucleotide sequence ID" value="NZ_JAVRHV010000001.1"/>
</dbReference>
<keyword evidence="4 8" id="KW-0812">Transmembrane</keyword>
<keyword evidence="6 8" id="KW-0472">Membrane</keyword>
<evidence type="ECO:0000256" key="6">
    <source>
        <dbReference type="ARBA" id="ARBA00023136"/>
    </source>
</evidence>
<keyword evidence="13" id="KW-1185">Reference proteome</keyword>
<dbReference type="InterPro" id="IPR049278">
    <property type="entry name" value="MS_channel_C"/>
</dbReference>
<dbReference type="InterPro" id="IPR011014">
    <property type="entry name" value="MscS_channel_TM-2"/>
</dbReference>
<dbReference type="SUPFAM" id="SSF82861">
    <property type="entry name" value="Mechanosensitive channel protein MscS (YggB), transmembrane region"/>
    <property type="match status" value="1"/>
</dbReference>
<evidence type="ECO:0000256" key="7">
    <source>
        <dbReference type="SAM" id="Coils"/>
    </source>
</evidence>
<comment type="caution">
    <text evidence="12">The sequence shown here is derived from an EMBL/GenBank/DDBJ whole genome shotgun (WGS) entry which is preliminary data.</text>
</comment>
<organism evidence="12 13">
    <name type="scientific">Urechidicola vernalis</name>
    <dbReference type="NCBI Taxonomy" id="3075600"/>
    <lineage>
        <taxon>Bacteria</taxon>
        <taxon>Pseudomonadati</taxon>
        <taxon>Bacteroidota</taxon>
        <taxon>Flavobacteriia</taxon>
        <taxon>Flavobacteriales</taxon>
        <taxon>Flavobacteriaceae</taxon>
        <taxon>Urechidicola</taxon>
    </lineage>
</organism>
<feature type="transmembrane region" description="Helical" evidence="8">
    <location>
        <begin position="386"/>
        <end position="403"/>
    </location>
</feature>
<evidence type="ECO:0000313" key="13">
    <source>
        <dbReference type="Proteomes" id="UP001252186"/>
    </source>
</evidence>
<dbReference type="Pfam" id="PF00924">
    <property type="entry name" value="MS_channel_2nd"/>
    <property type="match status" value="1"/>
</dbReference>
<evidence type="ECO:0000256" key="3">
    <source>
        <dbReference type="ARBA" id="ARBA00022475"/>
    </source>
</evidence>
<dbReference type="InterPro" id="IPR006685">
    <property type="entry name" value="MscS_channel_2nd"/>
</dbReference>
<feature type="transmembrane region" description="Helical" evidence="8">
    <location>
        <begin position="506"/>
        <end position="526"/>
    </location>
</feature>
<reference evidence="12 13" key="1">
    <citation type="submission" date="2023-09" db="EMBL/GenBank/DDBJ databases">
        <authorList>
            <person name="Rey-Velasco X."/>
        </authorList>
    </citation>
    <scope>NUCLEOTIDE SEQUENCE [LARGE SCALE GENOMIC DNA]</scope>
    <source>
        <strain evidence="12 13">P050</strain>
    </source>
</reference>
<dbReference type="SUPFAM" id="SSF82689">
    <property type="entry name" value="Mechanosensitive channel protein MscS (YggB), C-terminal domain"/>
    <property type="match status" value="1"/>
</dbReference>
<evidence type="ECO:0000256" key="4">
    <source>
        <dbReference type="ARBA" id="ARBA00022692"/>
    </source>
</evidence>
<keyword evidence="9" id="KW-0732">Signal</keyword>
<dbReference type="Pfam" id="PF21082">
    <property type="entry name" value="MS_channel_3rd"/>
    <property type="match status" value="1"/>
</dbReference>
<accession>A0ABU2Y1M2</accession>
<dbReference type="Gene3D" id="2.30.30.60">
    <property type="match status" value="1"/>
</dbReference>
<feature type="transmembrane region" description="Helical" evidence="8">
    <location>
        <begin position="457"/>
        <end position="481"/>
    </location>
</feature>
<sequence length="802" mass="91383">MNKSLSFIKNSCLLFFTLISLTAFSQEKTDATENEKGGKVETISIDKISEESEQVNQRIHNYKSILVPSATVKELDSILDQVQEVILLEKDSLISDFEDISKRELKNREVEWQKYRSELKKYQAELNERTVEVNKLNNEILKEISRWEDTKENLSKNNNSTTVTSSLDNIITTLNEVLKSATSRLDAIYIIEKKLTELVLITDDVIAQISAVELELQKDYFVFDSPPIWSSKTDSIHVKPETEEALSFSEKLNENKKLVTTFFEDNTKIAAFQLLFILLIFFLLLAVKRKWIIKLNELTNPVEIQAKIVLRNYIAATVSVGLLISLFFYDALIPNVSELFIFLILLGTLSLLPKLTNDRIRIYLFILFGIYLLNIVGSYLESNLIANRYILLFETLVLAWAFVHARKLMNRNPTDFIRIHKIFIVVTPLYLILLIIAGTANVIGMLALAHFVFNGVFVSALLMMVLYLSVKVITSLVVLAFKLRKKYEMQTVSTIVNATHKRFQPILFWTGMLIWFYFSLRGFEVIDFIENWVNETLLITWEVGETTISLGGILSFTFIISITLLFSKLASSIFQDEWMINILPRGVAPAISLILRIAFICIGFYIGLTSVGIELDKLGFIIGALGVGIGFGLQNVVLNFIAGLILAFERPINLGDAIQVDSEFGVVTSIGVRSSNIKTYSGYEAIIPNGDLISKKVVNWTLSNRDRRSKKEIKTAPNVDPNDMIALFLEIASKHPKTFKDPEPRVFFKGYEPEGNLLFELWYWSTFSETLTIDHEVQLEIFDKLKELNIQAPVPARRIIKE</sequence>
<feature type="transmembrane region" description="Helical" evidence="8">
    <location>
        <begin position="360"/>
        <end position="380"/>
    </location>
</feature>
<evidence type="ECO:0000256" key="8">
    <source>
        <dbReference type="SAM" id="Phobius"/>
    </source>
</evidence>
<feature type="transmembrane region" description="Helical" evidence="8">
    <location>
        <begin position="546"/>
        <end position="566"/>
    </location>
</feature>
<dbReference type="Proteomes" id="UP001252186">
    <property type="component" value="Unassembled WGS sequence"/>
</dbReference>
<evidence type="ECO:0000256" key="9">
    <source>
        <dbReference type="SAM" id="SignalP"/>
    </source>
</evidence>
<dbReference type="PANTHER" id="PTHR30347:SF1">
    <property type="entry name" value="MECHANOSENSITIVE CHANNEL MSCK"/>
    <property type="match status" value="1"/>
</dbReference>
<comment type="similarity">
    <text evidence="2">Belongs to the MscS (TC 1.A.23) family.</text>
</comment>
<keyword evidence="3" id="KW-1003">Cell membrane</keyword>
<dbReference type="Gene3D" id="3.30.70.100">
    <property type="match status" value="1"/>
</dbReference>
<dbReference type="PANTHER" id="PTHR30347">
    <property type="entry name" value="POTASSIUM CHANNEL RELATED"/>
    <property type="match status" value="1"/>
</dbReference>
<evidence type="ECO:0000259" key="11">
    <source>
        <dbReference type="Pfam" id="PF21082"/>
    </source>
</evidence>
<name>A0ABU2Y1M2_9FLAO</name>
<evidence type="ECO:0000256" key="2">
    <source>
        <dbReference type="ARBA" id="ARBA00008017"/>
    </source>
</evidence>
<dbReference type="InterPro" id="IPR023408">
    <property type="entry name" value="MscS_beta-dom_sf"/>
</dbReference>
<dbReference type="InterPro" id="IPR011066">
    <property type="entry name" value="MscS_channel_C_sf"/>
</dbReference>
<dbReference type="InterPro" id="IPR052702">
    <property type="entry name" value="MscS-like_channel"/>
</dbReference>
<evidence type="ECO:0000256" key="1">
    <source>
        <dbReference type="ARBA" id="ARBA00004651"/>
    </source>
</evidence>
<dbReference type="SUPFAM" id="SSF50182">
    <property type="entry name" value="Sm-like ribonucleoproteins"/>
    <property type="match status" value="1"/>
</dbReference>
<comment type="subcellular location">
    <subcellularLocation>
        <location evidence="1">Cell membrane</location>
        <topology evidence="1">Multi-pass membrane protein</topology>
    </subcellularLocation>
</comment>
<feature type="domain" description="Mechanosensitive ion channel MscS C-terminal" evidence="11">
    <location>
        <begin position="719"/>
        <end position="791"/>
    </location>
</feature>
<feature type="transmembrane region" description="Helical" evidence="8">
    <location>
        <begin position="335"/>
        <end position="353"/>
    </location>
</feature>
<dbReference type="InterPro" id="IPR010920">
    <property type="entry name" value="LSM_dom_sf"/>
</dbReference>
<feature type="domain" description="Mechanosensitive ion channel MscS" evidence="10">
    <location>
        <begin position="635"/>
        <end position="701"/>
    </location>
</feature>
<feature type="signal peptide" evidence="9">
    <location>
        <begin position="1"/>
        <end position="25"/>
    </location>
</feature>